<feature type="transmembrane region" description="Helical" evidence="1">
    <location>
        <begin position="7"/>
        <end position="29"/>
    </location>
</feature>
<feature type="transmembrane region" description="Helical" evidence="1">
    <location>
        <begin position="83"/>
        <end position="100"/>
    </location>
</feature>
<proteinExistence type="predicted"/>
<dbReference type="AlphaFoldDB" id="A0AAJ1PRM6"/>
<name>A0AAJ1PRM6_9MOLU</name>
<comment type="caution">
    <text evidence="2">The sequence shown here is derived from an EMBL/GenBank/DDBJ whole genome shotgun (WGS) entry which is preliminary data.</text>
</comment>
<keyword evidence="1" id="KW-0812">Transmembrane</keyword>
<dbReference type="Proteomes" id="UP001224428">
    <property type="component" value="Unassembled WGS sequence"/>
</dbReference>
<dbReference type="EMBL" id="JASDDP010000025">
    <property type="protein sequence ID" value="MDJ1646069.1"/>
    <property type="molecule type" value="Genomic_DNA"/>
</dbReference>
<feature type="transmembrane region" description="Helical" evidence="1">
    <location>
        <begin position="49"/>
        <end position="71"/>
    </location>
</feature>
<sequence>MSKKIKTYLFITFTLIFVVIPLFILWLLFGRDILYKEKNGSSSVELLPLKYNLIIVIFVSLLIIVINILLIHFNIFEIKSITYILPFTVVMIALIYTGYQKEILKWWGRVLIILSTVLIAIPTNIIAFRFEEKQIAKNINKIRNNNK</sequence>
<evidence type="ECO:0000256" key="1">
    <source>
        <dbReference type="SAM" id="Phobius"/>
    </source>
</evidence>
<evidence type="ECO:0000313" key="3">
    <source>
        <dbReference type="Proteomes" id="UP001224428"/>
    </source>
</evidence>
<gene>
    <name evidence="2" type="ORF">QLQ80_03195</name>
</gene>
<keyword evidence="3" id="KW-1185">Reference proteome</keyword>
<dbReference type="NCBIfam" id="NF046002">
    <property type="entry name" value="MAG3450_fam"/>
    <property type="match status" value="1"/>
</dbReference>
<protein>
    <submittedName>
        <fullName evidence="2">Uncharacterized protein</fullName>
    </submittedName>
</protein>
<dbReference type="RefSeq" id="WP_283827435.1">
    <property type="nucleotide sequence ID" value="NZ_JASDDP010000025.1"/>
</dbReference>
<keyword evidence="1" id="KW-0472">Membrane</keyword>
<keyword evidence="1" id="KW-1133">Transmembrane helix</keyword>
<accession>A0AAJ1PRM6</accession>
<feature type="transmembrane region" description="Helical" evidence="1">
    <location>
        <begin position="106"/>
        <end position="128"/>
    </location>
</feature>
<organism evidence="2 3">
    <name type="scientific">Mycoplasma phocimorsus</name>
    <dbReference type="NCBI Taxonomy" id="3045839"/>
    <lineage>
        <taxon>Bacteria</taxon>
        <taxon>Bacillati</taxon>
        <taxon>Mycoplasmatota</taxon>
        <taxon>Mollicutes</taxon>
        <taxon>Mycoplasmataceae</taxon>
        <taxon>Mycoplasma</taxon>
    </lineage>
</organism>
<evidence type="ECO:0000313" key="2">
    <source>
        <dbReference type="EMBL" id="MDJ1646069.1"/>
    </source>
</evidence>
<reference evidence="2" key="1">
    <citation type="submission" date="2023-05" db="EMBL/GenBank/DDBJ databases">
        <title>Mycoplasma phocimorsus sp. nov., isolated from Scandinavian patients with seal finger or septic arthritis after contact with seals.</title>
        <authorList>
            <person name="Skafte-Holm A."/>
            <person name="Pedersen T.R."/>
            <person name="Froelund M."/>
            <person name="Stegger M."/>
            <person name="Qvortrup K."/>
            <person name="Michaels D.L."/>
            <person name="Brown D.R."/>
            <person name="Jensen J.S."/>
        </authorList>
    </citation>
    <scope>NUCLEOTIDE SEQUENCE</scope>
    <source>
        <strain evidence="2">M5725</strain>
    </source>
</reference>